<organism>
    <name type="scientific">Serpula lacrymans var. lacrymans (strain S7.9)</name>
    <name type="common">Dry rot fungus</name>
    <dbReference type="NCBI Taxonomy" id="578457"/>
    <lineage>
        <taxon>Eukaryota</taxon>
        <taxon>Fungi</taxon>
        <taxon>Dikarya</taxon>
        <taxon>Basidiomycota</taxon>
        <taxon>Agaricomycotina</taxon>
        <taxon>Agaricomycetes</taxon>
        <taxon>Agaricomycetidae</taxon>
        <taxon>Boletales</taxon>
        <taxon>Coniophorineae</taxon>
        <taxon>Serpulaceae</taxon>
        <taxon>Serpula</taxon>
    </lineage>
</organism>
<dbReference type="Proteomes" id="UP000008064">
    <property type="component" value="Unassembled WGS sequence"/>
</dbReference>
<gene>
    <name evidence="3" type="ORF">SERLADRAFT_458438</name>
</gene>
<dbReference type="KEGG" id="sla:SERLADRAFT_458438"/>
<dbReference type="EMBL" id="GL945429">
    <property type="protein sequence ID" value="EGO30002.1"/>
    <property type="molecule type" value="Genomic_DNA"/>
</dbReference>
<keyword evidence="2" id="KW-0472">Membrane</keyword>
<proteinExistence type="predicted"/>
<feature type="transmembrane region" description="Helical" evidence="2">
    <location>
        <begin position="147"/>
        <end position="170"/>
    </location>
</feature>
<feature type="compositionally biased region" description="Low complexity" evidence="1">
    <location>
        <begin position="13"/>
        <end position="52"/>
    </location>
</feature>
<evidence type="ECO:0000256" key="2">
    <source>
        <dbReference type="SAM" id="Phobius"/>
    </source>
</evidence>
<feature type="compositionally biased region" description="Polar residues" evidence="1">
    <location>
        <begin position="105"/>
        <end position="115"/>
    </location>
</feature>
<accession>F8NIT7</accession>
<evidence type="ECO:0000313" key="3">
    <source>
        <dbReference type="EMBL" id="EGO30002.1"/>
    </source>
</evidence>
<feature type="compositionally biased region" description="Low complexity" evidence="1">
    <location>
        <begin position="81"/>
        <end position="94"/>
    </location>
</feature>
<keyword evidence="2" id="KW-0812">Transmembrane</keyword>
<name>F8NIT7_SERL9</name>
<feature type="compositionally biased region" description="Low complexity" evidence="1">
    <location>
        <begin position="117"/>
        <end position="130"/>
    </location>
</feature>
<protein>
    <submittedName>
        <fullName evidence="3">Uncharacterized protein</fullName>
    </submittedName>
</protein>
<feature type="region of interest" description="Disordered" evidence="1">
    <location>
        <begin position="105"/>
        <end position="142"/>
    </location>
</feature>
<dbReference type="CDD" id="cd12087">
    <property type="entry name" value="TM_EGFR-like"/>
    <property type="match status" value="1"/>
</dbReference>
<dbReference type="GeneID" id="18817725"/>
<keyword evidence="2" id="KW-1133">Transmembrane helix</keyword>
<feature type="non-terminal residue" evidence="3">
    <location>
        <position position="226"/>
    </location>
</feature>
<sequence length="226" mass="23384">MLSPPKSSHQTETPTLSISSMSSPITTMTRTASSSEMPSTSSQSLTSPSGSTALSPTQLGEDDALNSRMLHGSMAYLSPPTTGLLPPSLPTNTLEGKPLVGNFSNGGYTMSSGPSPSAFSTTGSHPSSSSPSPPPALSAPGAHRSSLTGILVGSVIGGLVLVAILVFIIVRLRRKTSSTMKPYINHRSSILRNDGHAADKHYDLISDSPINSCALPYTLPDIPNTP</sequence>
<evidence type="ECO:0000256" key="1">
    <source>
        <dbReference type="SAM" id="MobiDB-lite"/>
    </source>
</evidence>
<dbReference type="AlphaFoldDB" id="F8NIT7"/>
<feature type="compositionally biased region" description="Polar residues" evidence="1">
    <location>
        <begin position="1"/>
        <end position="12"/>
    </location>
</feature>
<reference evidence="3" key="1">
    <citation type="submission" date="2011-04" db="EMBL/GenBank/DDBJ databases">
        <title>Evolution of plant cell wall degrading machinery underlies the functional diversity of forest fungi.</title>
        <authorList>
            <consortium name="US DOE Joint Genome Institute (JGI-PGF)"/>
            <person name="Eastwood D.C."/>
            <person name="Floudas D."/>
            <person name="Binder M."/>
            <person name="Majcherczyk A."/>
            <person name="Schneider P."/>
            <person name="Aerts A."/>
            <person name="Asiegbu F.O."/>
            <person name="Baker S.E."/>
            <person name="Barry K."/>
            <person name="Bendiksby M."/>
            <person name="Blumentritt M."/>
            <person name="Coutinho P.M."/>
            <person name="Cullen D."/>
            <person name="Cullen D."/>
            <person name="Gathman A."/>
            <person name="Goodell B."/>
            <person name="Henrissat B."/>
            <person name="Ihrmark K."/>
            <person name="Kauserud H."/>
            <person name="Kohler A."/>
            <person name="LaButti K."/>
            <person name="Lapidus A."/>
            <person name="Lavin J.L."/>
            <person name="Lee Y.-H."/>
            <person name="Lindquist E."/>
            <person name="Lilly W."/>
            <person name="Lucas S."/>
            <person name="Morin E."/>
            <person name="Murat C."/>
            <person name="Oguiza J.A."/>
            <person name="Park J."/>
            <person name="Pisabarro A.G."/>
            <person name="Riley R."/>
            <person name="Rosling A."/>
            <person name="Salamov A."/>
            <person name="Schmidt O."/>
            <person name="Schmutz J."/>
            <person name="Skrede I."/>
            <person name="Stenlid J."/>
            <person name="Wiebenga A."/>
            <person name="Xie X."/>
            <person name="Kues U."/>
            <person name="Hibbett D.S."/>
            <person name="Hoffmeister D."/>
            <person name="Hogberg N."/>
            <person name="Martin F."/>
            <person name="Grigoriev I.V."/>
            <person name="Watkinson S.C."/>
        </authorList>
    </citation>
    <scope>NUCLEOTIDE SEQUENCE</scope>
    <source>
        <strain evidence="3">S7.9</strain>
    </source>
</reference>
<feature type="region of interest" description="Disordered" evidence="1">
    <location>
        <begin position="1"/>
        <end position="59"/>
    </location>
</feature>
<dbReference type="RefSeq" id="XP_007314244.1">
    <property type="nucleotide sequence ID" value="XM_007314182.1"/>
</dbReference>
<dbReference type="HOGENOM" id="CLU_1227397_0_0_1"/>
<feature type="region of interest" description="Disordered" evidence="1">
    <location>
        <begin position="81"/>
        <end position="100"/>
    </location>
</feature>